<evidence type="ECO:0000256" key="1">
    <source>
        <dbReference type="ARBA" id="ARBA00004651"/>
    </source>
</evidence>
<evidence type="ECO:0000256" key="3">
    <source>
        <dbReference type="ARBA" id="ARBA00022448"/>
    </source>
</evidence>
<keyword evidence="7 8" id="KW-0472">Membrane</keyword>
<feature type="transmembrane region" description="Helical" evidence="8">
    <location>
        <begin position="73"/>
        <end position="91"/>
    </location>
</feature>
<evidence type="ECO:0000256" key="7">
    <source>
        <dbReference type="ARBA" id="ARBA00023136"/>
    </source>
</evidence>
<evidence type="ECO:0000256" key="6">
    <source>
        <dbReference type="ARBA" id="ARBA00022989"/>
    </source>
</evidence>
<name>A0ABV9H798_9HYPH</name>
<accession>A0ABV9H798</accession>
<feature type="transmembrane region" description="Helical" evidence="8">
    <location>
        <begin position="7"/>
        <end position="25"/>
    </location>
</feature>
<organism evidence="9 10">
    <name type="scientific">Daeguia caeni</name>
    <dbReference type="NCBI Taxonomy" id="439612"/>
    <lineage>
        <taxon>Bacteria</taxon>
        <taxon>Pseudomonadati</taxon>
        <taxon>Pseudomonadota</taxon>
        <taxon>Alphaproteobacteria</taxon>
        <taxon>Hyphomicrobiales</taxon>
        <taxon>Brucellaceae</taxon>
        <taxon>Daeguia</taxon>
    </lineage>
</organism>
<evidence type="ECO:0000256" key="8">
    <source>
        <dbReference type="RuleBase" id="RU363041"/>
    </source>
</evidence>
<gene>
    <name evidence="9" type="ORF">ACFO1V_11505</name>
</gene>
<keyword evidence="3" id="KW-0813">Transport</keyword>
<feature type="transmembrane region" description="Helical" evidence="8">
    <location>
        <begin position="230"/>
        <end position="251"/>
    </location>
</feature>
<protein>
    <recommendedName>
        <fullName evidence="8">Probable membrane transporter protein</fullName>
    </recommendedName>
</protein>
<keyword evidence="6 8" id="KW-1133">Transmembrane helix</keyword>
<evidence type="ECO:0000256" key="5">
    <source>
        <dbReference type="ARBA" id="ARBA00022692"/>
    </source>
</evidence>
<feature type="transmembrane region" description="Helical" evidence="8">
    <location>
        <begin position="167"/>
        <end position="190"/>
    </location>
</feature>
<evidence type="ECO:0000256" key="2">
    <source>
        <dbReference type="ARBA" id="ARBA00009142"/>
    </source>
</evidence>
<dbReference type="Proteomes" id="UP001596042">
    <property type="component" value="Unassembled WGS sequence"/>
</dbReference>
<comment type="caution">
    <text evidence="9">The sequence shown here is derived from an EMBL/GenBank/DDBJ whole genome shotgun (WGS) entry which is preliminary data.</text>
</comment>
<feature type="transmembrane region" description="Helical" evidence="8">
    <location>
        <begin position="129"/>
        <end position="147"/>
    </location>
</feature>
<dbReference type="PANTHER" id="PTHR30269:SF37">
    <property type="entry name" value="MEMBRANE TRANSPORTER PROTEIN"/>
    <property type="match status" value="1"/>
</dbReference>
<dbReference type="InterPro" id="IPR052017">
    <property type="entry name" value="TSUP"/>
</dbReference>
<keyword evidence="10" id="KW-1185">Reference proteome</keyword>
<keyword evidence="4 8" id="KW-1003">Cell membrane</keyword>
<dbReference type="InterPro" id="IPR002781">
    <property type="entry name" value="TM_pro_TauE-like"/>
</dbReference>
<comment type="subcellular location">
    <subcellularLocation>
        <location evidence="1 8">Cell membrane</location>
        <topology evidence="1 8">Multi-pass membrane protein</topology>
    </subcellularLocation>
</comment>
<feature type="transmembrane region" description="Helical" evidence="8">
    <location>
        <begin position="197"/>
        <end position="218"/>
    </location>
</feature>
<evidence type="ECO:0000313" key="10">
    <source>
        <dbReference type="Proteomes" id="UP001596042"/>
    </source>
</evidence>
<sequence>MIVDFHFYAVAIPAVIILGLAKGGFIGLGNLAIPLMALAISPVHAAAVLLPILLVQDTISIISYRATWDRRNLSILLPGAFIGVGLGYLLASHVSDAGLGFCVGLISLIFGLRRLILERAGPVAAARPGTIFGLICGAGAGFTSMIAHAGGPPFQIYVIPQRLPRDVFVGTTVIFFACVNYVKIIPYFALGQFTREHLFLSATLIPVAILSTWAGIWLVRRIDAERFYKLIYILMIVIGTKLIWDSAGSILA</sequence>
<keyword evidence="5 8" id="KW-0812">Transmembrane</keyword>
<reference evidence="10" key="1">
    <citation type="journal article" date="2019" name="Int. J. Syst. Evol. Microbiol.">
        <title>The Global Catalogue of Microorganisms (GCM) 10K type strain sequencing project: providing services to taxonomists for standard genome sequencing and annotation.</title>
        <authorList>
            <consortium name="The Broad Institute Genomics Platform"/>
            <consortium name="The Broad Institute Genome Sequencing Center for Infectious Disease"/>
            <person name="Wu L."/>
            <person name="Ma J."/>
        </authorList>
    </citation>
    <scope>NUCLEOTIDE SEQUENCE [LARGE SCALE GENOMIC DNA]</scope>
    <source>
        <strain evidence="10">CGMCC 1.15731</strain>
    </source>
</reference>
<evidence type="ECO:0000256" key="4">
    <source>
        <dbReference type="ARBA" id="ARBA00022475"/>
    </source>
</evidence>
<proteinExistence type="inferred from homology"/>
<evidence type="ECO:0000313" key="9">
    <source>
        <dbReference type="EMBL" id="MFC4625828.1"/>
    </source>
</evidence>
<feature type="transmembrane region" description="Helical" evidence="8">
    <location>
        <begin position="31"/>
        <end position="53"/>
    </location>
</feature>
<dbReference type="PANTHER" id="PTHR30269">
    <property type="entry name" value="TRANSMEMBRANE PROTEIN YFCA"/>
    <property type="match status" value="1"/>
</dbReference>
<feature type="transmembrane region" description="Helical" evidence="8">
    <location>
        <begin position="97"/>
        <end position="117"/>
    </location>
</feature>
<dbReference type="EMBL" id="JBHSEL010000114">
    <property type="protein sequence ID" value="MFC4625828.1"/>
    <property type="molecule type" value="Genomic_DNA"/>
</dbReference>
<dbReference type="Pfam" id="PF01925">
    <property type="entry name" value="TauE"/>
    <property type="match status" value="1"/>
</dbReference>
<comment type="similarity">
    <text evidence="2 8">Belongs to the 4-toluene sulfonate uptake permease (TSUP) (TC 2.A.102) family.</text>
</comment>
<dbReference type="RefSeq" id="WP_374833803.1">
    <property type="nucleotide sequence ID" value="NZ_JBHEEZ010000032.1"/>
</dbReference>